<comment type="subcellular location">
    <subcellularLocation>
        <location evidence="1">Membrane</location>
        <topology evidence="1">Multi-pass membrane protein</topology>
    </subcellularLocation>
</comment>
<proteinExistence type="predicted"/>
<comment type="caution">
    <text evidence="6">The sequence shown here is derived from an EMBL/GenBank/DDBJ whole genome shotgun (WGS) entry which is preliminary data.</text>
</comment>
<sequence length="175" mass="19451">MSLLDGIILIILLVFAWKGFRNGLVKEVFRIAGLVLAGFVSFQYADLVSQLLKPFLGVPDEFLPYIGFAFLFIFALLAVHIAIFFIDSLIQLLLLSIPNKLLGSFFGLLKSSLFISILLIFFSGFGFPDNGIKQNSLLYKPILKVAPASYDIVARVLPGVKPYKDSVERYISVPD</sequence>
<evidence type="ECO:0000256" key="5">
    <source>
        <dbReference type="SAM" id="Phobius"/>
    </source>
</evidence>
<organism evidence="6 7">
    <name type="scientific">Natronogracilivirga saccharolytica</name>
    <dbReference type="NCBI Taxonomy" id="2812953"/>
    <lineage>
        <taxon>Bacteria</taxon>
        <taxon>Pseudomonadati</taxon>
        <taxon>Balneolota</taxon>
        <taxon>Balneolia</taxon>
        <taxon>Balneolales</taxon>
        <taxon>Cyclonatronaceae</taxon>
        <taxon>Natronogracilivirga</taxon>
    </lineage>
</organism>
<evidence type="ECO:0000313" key="6">
    <source>
        <dbReference type="EMBL" id="MBP3191573.1"/>
    </source>
</evidence>
<reference evidence="6" key="1">
    <citation type="submission" date="2021-02" db="EMBL/GenBank/DDBJ databases">
        <title>Natronogracilivirga saccharolytica gen. nov. sp. nov. a new anaerobic, haloalkiliphilic carbohydrate-fermenting bacterium from soda lake and proposing of Cyclonatronumiaceae fam. nov. in the phylum Balneolaeota.</title>
        <authorList>
            <person name="Zhilina T.N."/>
            <person name="Sorokin D.Y."/>
            <person name="Zavarzina D.G."/>
            <person name="Toshchakov S.V."/>
            <person name="Kublanov I.V."/>
        </authorList>
    </citation>
    <scope>NUCLEOTIDE SEQUENCE</scope>
    <source>
        <strain evidence="6">Z-1702</strain>
    </source>
</reference>
<dbReference type="GO" id="GO:0009403">
    <property type="term" value="P:toxin biosynthetic process"/>
    <property type="evidence" value="ECO:0007669"/>
    <property type="project" value="InterPro"/>
</dbReference>
<evidence type="ECO:0000256" key="3">
    <source>
        <dbReference type="ARBA" id="ARBA00022989"/>
    </source>
</evidence>
<evidence type="ECO:0000256" key="2">
    <source>
        <dbReference type="ARBA" id="ARBA00022692"/>
    </source>
</evidence>
<dbReference type="Proteomes" id="UP000673975">
    <property type="component" value="Unassembled WGS sequence"/>
</dbReference>
<dbReference type="InterPro" id="IPR003825">
    <property type="entry name" value="Colicin-V_CvpA"/>
</dbReference>
<dbReference type="AlphaFoldDB" id="A0A8J7S7D1"/>
<protein>
    <submittedName>
        <fullName evidence="6">CvpA family protein</fullName>
    </submittedName>
</protein>
<keyword evidence="7" id="KW-1185">Reference proteome</keyword>
<feature type="transmembrane region" description="Helical" evidence="5">
    <location>
        <begin position="65"/>
        <end position="95"/>
    </location>
</feature>
<dbReference type="EMBL" id="JAFIDN010000002">
    <property type="protein sequence ID" value="MBP3191573.1"/>
    <property type="molecule type" value="Genomic_DNA"/>
</dbReference>
<dbReference type="Pfam" id="PF02674">
    <property type="entry name" value="Colicin_V"/>
    <property type="match status" value="1"/>
</dbReference>
<dbReference type="PANTHER" id="PTHR37306:SF1">
    <property type="entry name" value="COLICIN V PRODUCTION PROTEIN"/>
    <property type="match status" value="1"/>
</dbReference>
<dbReference type="GO" id="GO:0016020">
    <property type="term" value="C:membrane"/>
    <property type="evidence" value="ECO:0007669"/>
    <property type="project" value="UniProtKB-SubCell"/>
</dbReference>
<keyword evidence="2 5" id="KW-0812">Transmembrane</keyword>
<accession>A0A8J7S7D1</accession>
<evidence type="ECO:0000256" key="1">
    <source>
        <dbReference type="ARBA" id="ARBA00004141"/>
    </source>
</evidence>
<evidence type="ECO:0000256" key="4">
    <source>
        <dbReference type="ARBA" id="ARBA00023136"/>
    </source>
</evidence>
<name>A0A8J7S7D1_9BACT</name>
<feature type="transmembrane region" description="Helical" evidence="5">
    <location>
        <begin position="107"/>
        <end position="127"/>
    </location>
</feature>
<evidence type="ECO:0000313" key="7">
    <source>
        <dbReference type="Proteomes" id="UP000673975"/>
    </source>
</evidence>
<keyword evidence="4 5" id="KW-0472">Membrane</keyword>
<dbReference type="PANTHER" id="PTHR37306">
    <property type="entry name" value="COLICIN V PRODUCTION PROTEIN"/>
    <property type="match status" value="1"/>
</dbReference>
<feature type="transmembrane region" description="Helical" evidence="5">
    <location>
        <begin position="6"/>
        <end position="21"/>
    </location>
</feature>
<keyword evidence="3 5" id="KW-1133">Transmembrane helix</keyword>
<gene>
    <name evidence="6" type="ORF">NATSA_02740</name>
</gene>
<dbReference type="RefSeq" id="WP_210510203.1">
    <property type="nucleotide sequence ID" value="NZ_JAFIDN010000002.1"/>
</dbReference>
<feature type="transmembrane region" description="Helical" evidence="5">
    <location>
        <begin position="28"/>
        <end position="45"/>
    </location>
</feature>